<organism evidence="3 4">
    <name type="scientific">Mycolicibacterium komossense</name>
    <dbReference type="NCBI Taxonomy" id="1779"/>
    <lineage>
        <taxon>Bacteria</taxon>
        <taxon>Bacillati</taxon>
        <taxon>Actinomycetota</taxon>
        <taxon>Actinomycetes</taxon>
        <taxon>Mycobacteriales</taxon>
        <taxon>Mycobacteriaceae</taxon>
        <taxon>Mycolicibacterium</taxon>
    </lineage>
</organism>
<gene>
    <name evidence="3" type="ORF">H7J73_25425</name>
</gene>
<dbReference type="InterPro" id="IPR001932">
    <property type="entry name" value="PPM-type_phosphatase-like_dom"/>
</dbReference>
<dbReference type="Gene3D" id="3.60.40.10">
    <property type="entry name" value="PPM-type phosphatase domain"/>
    <property type="match status" value="1"/>
</dbReference>
<feature type="compositionally biased region" description="Basic and acidic residues" evidence="1">
    <location>
        <begin position="25"/>
        <end position="46"/>
    </location>
</feature>
<dbReference type="PROSITE" id="PS51746">
    <property type="entry name" value="PPM_2"/>
    <property type="match status" value="1"/>
</dbReference>
<protein>
    <submittedName>
        <fullName evidence="3">Protein phosphatase 2C domain-containing protein</fullName>
    </submittedName>
</protein>
<proteinExistence type="predicted"/>
<reference evidence="3 4" key="1">
    <citation type="journal article" date="2022" name="BMC Genomics">
        <title>Comparative genome analysis of mycobacteria focusing on tRNA and non-coding RNA.</title>
        <authorList>
            <person name="Behra P.R.K."/>
            <person name="Pettersson B.M.F."/>
            <person name="Ramesh M."/>
            <person name="Das S."/>
            <person name="Dasgupta S."/>
            <person name="Kirsebom L.A."/>
        </authorList>
    </citation>
    <scope>NUCLEOTIDE SEQUENCE [LARGE SCALE GENOMIC DNA]</scope>
    <source>
        <strain evidence="3 4">DSM 44078</strain>
    </source>
</reference>
<evidence type="ECO:0000313" key="3">
    <source>
        <dbReference type="EMBL" id="MCV7229356.1"/>
    </source>
</evidence>
<comment type="caution">
    <text evidence="3">The sequence shown here is derived from an EMBL/GenBank/DDBJ whole genome shotgun (WGS) entry which is preliminary data.</text>
</comment>
<dbReference type="InterPro" id="IPR036457">
    <property type="entry name" value="PPM-type-like_dom_sf"/>
</dbReference>
<dbReference type="EMBL" id="JACKTY010000041">
    <property type="protein sequence ID" value="MCV7229356.1"/>
    <property type="molecule type" value="Genomic_DNA"/>
</dbReference>
<dbReference type="SUPFAM" id="SSF81606">
    <property type="entry name" value="PP2C-like"/>
    <property type="match status" value="1"/>
</dbReference>
<feature type="region of interest" description="Disordered" evidence="1">
    <location>
        <begin position="1"/>
        <end position="70"/>
    </location>
</feature>
<keyword evidence="4" id="KW-1185">Reference proteome</keyword>
<feature type="domain" description="PPM-type phosphatase" evidence="2">
    <location>
        <begin position="78"/>
        <end position="329"/>
    </location>
</feature>
<evidence type="ECO:0000259" key="2">
    <source>
        <dbReference type="PROSITE" id="PS51746"/>
    </source>
</evidence>
<evidence type="ECO:0000313" key="4">
    <source>
        <dbReference type="Proteomes" id="UP001526201"/>
    </source>
</evidence>
<evidence type="ECO:0000256" key="1">
    <source>
        <dbReference type="SAM" id="MobiDB-lite"/>
    </source>
</evidence>
<accession>A0ABT3CIJ6</accession>
<dbReference type="SMART" id="SM00331">
    <property type="entry name" value="PP2C_SIG"/>
    <property type="match status" value="1"/>
</dbReference>
<dbReference type="CDD" id="cd00143">
    <property type="entry name" value="PP2Cc"/>
    <property type="match status" value="1"/>
</dbReference>
<sequence length="332" mass="34389">MPRSLDSSRRACAQNPTPRSWRGNHARERRCMKPYRVDGKRNHDPPEGPGMTDHAAIPRSAPESADPLPDRDEAQVGEIALITDRGLAHHRNEDAAAAGTVTTGSGRPGIAIAVCDGVSSSTDAHLAAVAASKAGVDAMLTTLASGEADDAVFAGLTAAARAAAMLGTSGRLEMAPSCTYTAAAVVPNADGAVEIVVGNVGDSRAFWFPESSEAPRQLTLDDSLARELIAAGLPEDSAAVQRGAHTLTRWLGADNDAQPWAESSVSTFTMTGAGVLLLCTDGLWNYLPDAADLVPFVDAADPAATARALTDYAVTAGGQDNITVVVTPIRMP</sequence>
<dbReference type="Proteomes" id="UP001526201">
    <property type="component" value="Unassembled WGS sequence"/>
</dbReference>
<dbReference type="SMART" id="SM00332">
    <property type="entry name" value="PP2Cc"/>
    <property type="match status" value="1"/>
</dbReference>
<name>A0ABT3CIJ6_9MYCO</name>
<dbReference type="Pfam" id="PF13672">
    <property type="entry name" value="PP2C_2"/>
    <property type="match status" value="1"/>
</dbReference>